<feature type="region of interest" description="Disordered" evidence="1">
    <location>
        <begin position="31"/>
        <end position="67"/>
    </location>
</feature>
<dbReference type="InterPro" id="IPR004082">
    <property type="entry name" value="OBERON"/>
</dbReference>
<evidence type="ECO:0000313" key="4">
    <source>
        <dbReference type="Proteomes" id="UP000823775"/>
    </source>
</evidence>
<dbReference type="PANTHER" id="PTHR21736:SF38">
    <property type="entry name" value="PROTEIN OBERON 3"/>
    <property type="match status" value="1"/>
</dbReference>
<dbReference type="EMBL" id="JACEIK010000301">
    <property type="protein sequence ID" value="MCD7454400.1"/>
    <property type="molecule type" value="Genomic_DNA"/>
</dbReference>
<accession>A0ABS8S7F6</accession>
<dbReference type="Pfam" id="PF16312">
    <property type="entry name" value="Oberon_cc"/>
    <property type="match status" value="1"/>
</dbReference>
<feature type="domain" description="Oberon coiled-coil region" evidence="2">
    <location>
        <begin position="68"/>
        <end position="167"/>
    </location>
</feature>
<gene>
    <name evidence="3" type="ORF">HAX54_024799</name>
</gene>
<protein>
    <recommendedName>
        <fullName evidence="2">Oberon coiled-coil region domain-containing protein</fullName>
    </recommendedName>
</protein>
<proteinExistence type="predicted"/>
<evidence type="ECO:0000256" key="1">
    <source>
        <dbReference type="SAM" id="MobiDB-lite"/>
    </source>
</evidence>
<comment type="caution">
    <text evidence="3">The sequence shown here is derived from an EMBL/GenBank/DDBJ whole genome shotgun (WGS) entry which is preliminary data.</text>
</comment>
<evidence type="ECO:0000313" key="3">
    <source>
        <dbReference type="EMBL" id="MCD7454400.1"/>
    </source>
</evidence>
<evidence type="ECO:0000259" key="2">
    <source>
        <dbReference type="Pfam" id="PF16312"/>
    </source>
</evidence>
<keyword evidence="4" id="KW-1185">Reference proteome</keyword>
<feature type="compositionally biased region" description="Basic and acidic residues" evidence="1">
    <location>
        <begin position="58"/>
        <end position="67"/>
    </location>
</feature>
<dbReference type="Proteomes" id="UP000823775">
    <property type="component" value="Unassembled WGS sequence"/>
</dbReference>
<dbReference type="PANTHER" id="PTHR21736">
    <property type="entry name" value="VERNALIZATION-INSENSITIVE PROTEIN 3"/>
    <property type="match status" value="1"/>
</dbReference>
<reference evidence="3 4" key="1">
    <citation type="journal article" date="2021" name="BMC Genomics">
        <title>Datura genome reveals duplications of psychoactive alkaloid biosynthetic genes and high mutation rate following tissue culture.</title>
        <authorList>
            <person name="Rajewski A."/>
            <person name="Carter-House D."/>
            <person name="Stajich J."/>
            <person name="Litt A."/>
        </authorList>
    </citation>
    <scope>NUCLEOTIDE SEQUENCE [LARGE SCALE GENOMIC DNA]</scope>
    <source>
        <strain evidence="3">AR-01</strain>
    </source>
</reference>
<organism evidence="3 4">
    <name type="scientific">Datura stramonium</name>
    <name type="common">Jimsonweed</name>
    <name type="synonym">Common thornapple</name>
    <dbReference type="NCBI Taxonomy" id="4076"/>
    <lineage>
        <taxon>Eukaryota</taxon>
        <taxon>Viridiplantae</taxon>
        <taxon>Streptophyta</taxon>
        <taxon>Embryophyta</taxon>
        <taxon>Tracheophyta</taxon>
        <taxon>Spermatophyta</taxon>
        <taxon>Magnoliopsida</taxon>
        <taxon>eudicotyledons</taxon>
        <taxon>Gunneridae</taxon>
        <taxon>Pentapetalae</taxon>
        <taxon>asterids</taxon>
        <taxon>lamiids</taxon>
        <taxon>Solanales</taxon>
        <taxon>Solanaceae</taxon>
        <taxon>Solanoideae</taxon>
        <taxon>Datureae</taxon>
        <taxon>Datura</taxon>
    </lineage>
</organism>
<sequence length="178" mass="20434">MYMEHYSNLGSIGGNVSNLASLGKHAAILPASSSGQKDMMPADQRPNDVEASFTPSKPIEDESSMKPSMKDELYSLESIVRIKEAEAWMFQSRANDARGEARSLRHLARLKREKLEKEYSKKVSRLCLQETEERRRKKSEELKTLEKSHHDYYKMKMKMHMELAGLLSRMEAAKQLLV</sequence>
<name>A0ABS8S7F6_DATST</name>
<dbReference type="InterPro" id="IPR032535">
    <property type="entry name" value="Oberon_CC"/>
</dbReference>